<accession>A0ABV9SKR2</accession>
<evidence type="ECO:0000313" key="2">
    <source>
        <dbReference type="EMBL" id="MFC4867824.1"/>
    </source>
</evidence>
<keyword evidence="3" id="KW-1185">Reference proteome</keyword>
<reference evidence="3" key="1">
    <citation type="journal article" date="2019" name="Int. J. Syst. Evol. Microbiol.">
        <title>The Global Catalogue of Microorganisms (GCM) 10K type strain sequencing project: providing services to taxonomists for standard genome sequencing and annotation.</title>
        <authorList>
            <consortium name="The Broad Institute Genomics Platform"/>
            <consortium name="The Broad Institute Genome Sequencing Center for Infectious Disease"/>
            <person name="Wu L."/>
            <person name="Ma J."/>
        </authorList>
    </citation>
    <scope>NUCLEOTIDE SEQUENCE [LARGE SCALE GENOMIC DNA]</scope>
    <source>
        <strain evidence="3">CGMCC 4.7304</strain>
    </source>
</reference>
<evidence type="ECO:0008006" key="4">
    <source>
        <dbReference type="Google" id="ProtNLM"/>
    </source>
</evidence>
<sequence>MGSVLDWSMNEGNHQTRVQAELLDEALAGPVITLDQIRAAGVKIPGSSKDRKPRHNLASRAPSSSALQCSLL</sequence>
<name>A0ABV9SKR2_9ACTN</name>
<comment type="caution">
    <text evidence="2">The sequence shown here is derived from an EMBL/GenBank/DDBJ whole genome shotgun (WGS) entry which is preliminary data.</text>
</comment>
<proteinExistence type="predicted"/>
<gene>
    <name evidence="2" type="ORF">ACFPCZ_14390</name>
</gene>
<dbReference type="EMBL" id="JBHSIY010000010">
    <property type="protein sequence ID" value="MFC4867824.1"/>
    <property type="molecule type" value="Genomic_DNA"/>
</dbReference>
<dbReference type="RefSeq" id="WP_344145473.1">
    <property type="nucleotide sequence ID" value="NZ_BAAAQI010000014.1"/>
</dbReference>
<evidence type="ECO:0000256" key="1">
    <source>
        <dbReference type="SAM" id="MobiDB-lite"/>
    </source>
</evidence>
<feature type="region of interest" description="Disordered" evidence="1">
    <location>
        <begin position="44"/>
        <end position="72"/>
    </location>
</feature>
<evidence type="ECO:0000313" key="3">
    <source>
        <dbReference type="Proteomes" id="UP001595858"/>
    </source>
</evidence>
<organism evidence="2 3">
    <name type="scientific">Streptomonospora arabica</name>
    <dbReference type="NCBI Taxonomy" id="412417"/>
    <lineage>
        <taxon>Bacteria</taxon>
        <taxon>Bacillati</taxon>
        <taxon>Actinomycetota</taxon>
        <taxon>Actinomycetes</taxon>
        <taxon>Streptosporangiales</taxon>
        <taxon>Nocardiopsidaceae</taxon>
        <taxon>Streptomonospora</taxon>
    </lineage>
</organism>
<feature type="compositionally biased region" description="Polar residues" evidence="1">
    <location>
        <begin position="61"/>
        <end position="72"/>
    </location>
</feature>
<dbReference type="Proteomes" id="UP001595858">
    <property type="component" value="Unassembled WGS sequence"/>
</dbReference>
<protein>
    <recommendedName>
        <fullName evidence="4">NADP-dependent oxidoreductase domain-containing protein</fullName>
    </recommendedName>
</protein>